<evidence type="ECO:0000256" key="2">
    <source>
        <dbReference type="SAM" id="SignalP"/>
    </source>
</evidence>
<dbReference type="RefSeq" id="WP_055394817.1">
    <property type="nucleotide sequence ID" value="NZ_JAMXAX010000056.1"/>
</dbReference>
<sequence length="144" mass="15701">MNRVHLFSLAFAVSTLAASAWAAAPTDPHTGHHPAGGAPAPTSKQAPVKPGPNMAQMDAQTKAMRDMHEKMMAAKTPEERSALMAEHMKTMQDGMTMMNGMPMGEMKSMKGDMSTHHQMMEKRMEMMGASMQMMMDLLPPVPAK</sequence>
<accession>A0ABV8DIE3</accession>
<evidence type="ECO:0000313" key="4">
    <source>
        <dbReference type="Proteomes" id="UP001595693"/>
    </source>
</evidence>
<reference evidence="4" key="1">
    <citation type="journal article" date="2019" name="Int. J. Syst. Evol. Microbiol.">
        <title>The Global Catalogue of Microorganisms (GCM) 10K type strain sequencing project: providing services to taxonomists for standard genome sequencing and annotation.</title>
        <authorList>
            <consortium name="The Broad Institute Genomics Platform"/>
            <consortium name="The Broad Institute Genome Sequencing Center for Infectious Disease"/>
            <person name="Wu L."/>
            <person name="Ma J."/>
        </authorList>
    </citation>
    <scope>NUCLEOTIDE SEQUENCE [LARGE SCALE GENOMIC DNA]</scope>
    <source>
        <strain evidence="4">CCUG 2113</strain>
    </source>
</reference>
<organism evidence="3 4">
    <name type="scientific">Acidovorax facilis</name>
    <dbReference type="NCBI Taxonomy" id="12917"/>
    <lineage>
        <taxon>Bacteria</taxon>
        <taxon>Pseudomonadati</taxon>
        <taxon>Pseudomonadota</taxon>
        <taxon>Betaproteobacteria</taxon>
        <taxon>Burkholderiales</taxon>
        <taxon>Comamonadaceae</taxon>
        <taxon>Acidovorax</taxon>
    </lineage>
</organism>
<dbReference type="EMBL" id="JBHSAJ010000177">
    <property type="protein sequence ID" value="MFC3938341.1"/>
    <property type="molecule type" value="Genomic_DNA"/>
</dbReference>
<feature type="signal peptide" evidence="2">
    <location>
        <begin position="1"/>
        <end position="22"/>
    </location>
</feature>
<feature type="region of interest" description="Disordered" evidence="1">
    <location>
        <begin position="25"/>
        <end position="56"/>
    </location>
</feature>
<proteinExistence type="predicted"/>
<keyword evidence="4" id="KW-1185">Reference proteome</keyword>
<gene>
    <name evidence="3" type="ORF">ACFOW3_27345</name>
</gene>
<dbReference type="Proteomes" id="UP001595693">
    <property type="component" value="Unassembled WGS sequence"/>
</dbReference>
<evidence type="ECO:0000256" key="1">
    <source>
        <dbReference type="SAM" id="MobiDB-lite"/>
    </source>
</evidence>
<protein>
    <submittedName>
        <fullName evidence="3">Uncharacterized protein</fullName>
    </submittedName>
</protein>
<keyword evidence="2" id="KW-0732">Signal</keyword>
<name>A0ABV8DIE3_9BURK</name>
<feature type="chain" id="PRO_5046398681" evidence="2">
    <location>
        <begin position="23"/>
        <end position="144"/>
    </location>
</feature>
<evidence type="ECO:0000313" key="3">
    <source>
        <dbReference type="EMBL" id="MFC3938341.1"/>
    </source>
</evidence>
<comment type="caution">
    <text evidence="3">The sequence shown here is derived from an EMBL/GenBank/DDBJ whole genome shotgun (WGS) entry which is preliminary data.</text>
</comment>